<sequence length="167" mass="18858">MSVLFQKDTAFFVLLEGRCERLCDAIESLDSLNFLVIGLSMGNGTLKRQITFALVIDSSGSEGGGGSLTEAVLQLVNSSKREECELYTVLHSPQPIMNTTTYRFVAQSCLVLDNRTISRLTAIRFDSPFHNGCWPLQPLYDKYAVLTADNDEDDAYYEWYYREKKVS</sequence>
<protein>
    <submittedName>
        <fullName evidence="1">Uncharacterized protein</fullName>
    </submittedName>
</protein>
<dbReference type="Proteomes" id="UP000008909">
    <property type="component" value="Unassembled WGS sequence"/>
</dbReference>
<reference key="2">
    <citation type="submission" date="2011-10" db="EMBL/GenBank/DDBJ databases">
        <title>The genome and transcriptome sequence of Clonorchis sinensis provide insights into the carcinogenic liver fluke.</title>
        <authorList>
            <person name="Wang X."/>
            <person name="Huang Y."/>
            <person name="Chen W."/>
            <person name="Liu H."/>
            <person name="Guo L."/>
            <person name="Chen Y."/>
            <person name="Luo F."/>
            <person name="Zhou W."/>
            <person name="Sun J."/>
            <person name="Mao Q."/>
            <person name="Liang P."/>
            <person name="Zhou C."/>
            <person name="Tian Y."/>
            <person name="Men J."/>
            <person name="Lv X."/>
            <person name="Huang L."/>
            <person name="Zhou J."/>
            <person name="Hu Y."/>
            <person name="Li R."/>
            <person name="Zhang F."/>
            <person name="Lei H."/>
            <person name="Li X."/>
            <person name="Hu X."/>
            <person name="Liang C."/>
            <person name="Xu J."/>
            <person name="Wu Z."/>
            <person name="Yu X."/>
        </authorList>
    </citation>
    <scope>NUCLEOTIDE SEQUENCE</scope>
    <source>
        <strain>Henan</strain>
    </source>
</reference>
<accession>G7Y4C1</accession>
<gene>
    <name evidence="1" type="ORF">CLF_100825</name>
</gene>
<dbReference type="AlphaFoldDB" id="G7Y4C1"/>
<proteinExistence type="predicted"/>
<name>G7Y4C1_CLOSI</name>
<reference evidence="1" key="1">
    <citation type="journal article" date="2011" name="Genome Biol.">
        <title>The draft genome of the carcinogenic human liver fluke Clonorchis sinensis.</title>
        <authorList>
            <person name="Wang X."/>
            <person name="Chen W."/>
            <person name="Huang Y."/>
            <person name="Sun J."/>
            <person name="Men J."/>
            <person name="Liu H."/>
            <person name="Luo F."/>
            <person name="Guo L."/>
            <person name="Lv X."/>
            <person name="Deng C."/>
            <person name="Zhou C."/>
            <person name="Fan Y."/>
            <person name="Li X."/>
            <person name="Huang L."/>
            <person name="Hu Y."/>
            <person name="Liang C."/>
            <person name="Hu X."/>
            <person name="Xu J."/>
            <person name="Yu X."/>
        </authorList>
    </citation>
    <scope>NUCLEOTIDE SEQUENCE [LARGE SCALE GENOMIC DNA]</scope>
    <source>
        <strain evidence="1">Henan</strain>
    </source>
</reference>
<dbReference type="EMBL" id="DF142854">
    <property type="protein sequence ID" value="GAA47807.1"/>
    <property type="molecule type" value="Genomic_DNA"/>
</dbReference>
<evidence type="ECO:0000313" key="2">
    <source>
        <dbReference type="Proteomes" id="UP000008909"/>
    </source>
</evidence>
<organism evidence="1 2">
    <name type="scientific">Clonorchis sinensis</name>
    <name type="common">Chinese liver fluke</name>
    <dbReference type="NCBI Taxonomy" id="79923"/>
    <lineage>
        <taxon>Eukaryota</taxon>
        <taxon>Metazoa</taxon>
        <taxon>Spiralia</taxon>
        <taxon>Lophotrochozoa</taxon>
        <taxon>Platyhelminthes</taxon>
        <taxon>Trematoda</taxon>
        <taxon>Digenea</taxon>
        <taxon>Opisthorchiida</taxon>
        <taxon>Opisthorchiata</taxon>
        <taxon>Opisthorchiidae</taxon>
        <taxon>Clonorchis</taxon>
    </lineage>
</organism>
<evidence type="ECO:0000313" key="1">
    <source>
        <dbReference type="EMBL" id="GAA47807.1"/>
    </source>
</evidence>
<keyword evidence="2" id="KW-1185">Reference proteome</keyword>